<keyword evidence="2" id="KW-1185">Reference proteome</keyword>
<sequence length="53" mass="5483">MYVVAVADMVGYTLNKSAGALAAGPRESFCASVVASGGNRDAQYVRTLNTELS</sequence>
<proteinExistence type="predicted"/>
<protein>
    <submittedName>
        <fullName evidence="1">Uncharacterized protein</fullName>
    </submittedName>
</protein>
<accession>A0A1I3H082</accession>
<organism evidence="1 2">
    <name type="scientific">Paraburkholderia megapolitana</name>
    <dbReference type="NCBI Taxonomy" id="420953"/>
    <lineage>
        <taxon>Bacteria</taxon>
        <taxon>Pseudomonadati</taxon>
        <taxon>Pseudomonadota</taxon>
        <taxon>Betaproteobacteria</taxon>
        <taxon>Burkholderiales</taxon>
        <taxon>Burkholderiaceae</taxon>
        <taxon>Paraburkholderia</taxon>
    </lineage>
</organism>
<dbReference type="EMBL" id="FOQU01000002">
    <property type="protein sequence ID" value="SFI29155.1"/>
    <property type="molecule type" value="Genomic_DNA"/>
</dbReference>
<gene>
    <name evidence="1" type="ORF">SAMN05192543_102784</name>
</gene>
<reference evidence="1 2" key="1">
    <citation type="submission" date="2016-10" db="EMBL/GenBank/DDBJ databases">
        <authorList>
            <person name="de Groot N.N."/>
        </authorList>
    </citation>
    <scope>NUCLEOTIDE SEQUENCE [LARGE SCALE GENOMIC DNA]</scope>
    <source>
        <strain evidence="1 2">LMG 23650</strain>
    </source>
</reference>
<evidence type="ECO:0000313" key="2">
    <source>
        <dbReference type="Proteomes" id="UP000199548"/>
    </source>
</evidence>
<dbReference type="AlphaFoldDB" id="A0A1I3H082"/>
<name>A0A1I3H082_9BURK</name>
<dbReference type="Proteomes" id="UP000199548">
    <property type="component" value="Unassembled WGS sequence"/>
</dbReference>
<evidence type="ECO:0000313" key="1">
    <source>
        <dbReference type="EMBL" id="SFI29155.1"/>
    </source>
</evidence>